<dbReference type="Gramene" id="TuG1812G0700001077.01.T01">
    <property type="protein sequence ID" value="TuG1812G0700001077.01.T01.cds333358"/>
    <property type="gene ID" value="TuG1812G0700001077.01"/>
</dbReference>
<organism evidence="2 3">
    <name type="scientific">Triticum urartu</name>
    <name type="common">Red wild einkorn</name>
    <name type="synonym">Crithodium urartu</name>
    <dbReference type="NCBI Taxonomy" id="4572"/>
    <lineage>
        <taxon>Eukaryota</taxon>
        <taxon>Viridiplantae</taxon>
        <taxon>Streptophyta</taxon>
        <taxon>Embryophyta</taxon>
        <taxon>Tracheophyta</taxon>
        <taxon>Spermatophyta</taxon>
        <taxon>Magnoliopsida</taxon>
        <taxon>Liliopsida</taxon>
        <taxon>Poales</taxon>
        <taxon>Poaceae</taxon>
        <taxon>BOP clade</taxon>
        <taxon>Pooideae</taxon>
        <taxon>Triticodae</taxon>
        <taxon>Triticeae</taxon>
        <taxon>Triticinae</taxon>
        <taxon>Triticum</taxon>
    </lineage>
</organism>
<evidence type="ECO:0000313" key="3">
    <source>
        <dbReference type="Proteomes" id="UP000015106"/>
    </source>
</evidence>
<reference evidence="2" key="2">
    <citation type="submission" date="2018-03" db="EMBL/GenBank/DDBJ databases">
        <title>The Triticum urartu genome reveals the dynamic nature of wheat genome evolution.</title>
        <authorList>
            <person name="Ling H."/>
            <person name="Ma B."/>
            <person name="Shi X."/>
            <person name="Liu H."/>
            <person name="Dong L."/>
            <person name="Sun H."/>
            <person name="Cao Y."/>
            <person name="Gao Q."/>
            <person name="Zheng S."/>
            <person name="Li Y."/>
            <person name="Yu Y."/>
            <person name="Du H."/>
            <person name="Qi M."/>
            <person name="Li Y."/>
            <person name="Yu H."/>
            <person name="Cui Y."/>
            <person name="Wang N."/>
            <person name="Chen C."/>
            <person name="Wu H."/>
            <person name="Zhao Y."/>
            <person name="Zhang J."/>
            <person name="Li Y."/>
            <person name="Zhou W."/>
            <person name="Zhang B."/>
            <person name="Hu W."/>
            <person name="Eijk M."/>
            <person name="Tang J."/>
            <person name="Witsenboer H."/>
            <person name="Zhao S."/>
            <person name="Li Z."/>
            <person name="Zhang A."/>
            <person name="Wang D."/>
            <person name="Liang C."/>
        </authorList>
    </citation>
    <scope>NUCLEOTIDE SEQUENCE [LARGE SCALE GENOMIC DNA]</scope>
    <source>
        <strain evidence="2">cv. G1812</strain>
    </source>
</reference>
<dbReference type="EnsemblPlants" id="TuG1812G0700001077.01.T01">
    <property type="protein sequence ID" value="TuG1812G0700001077.01.T01.cds333358"/>
    <property type="gene ID" value="TuG1812G0700001077.01"/>
</dbReference>
<accession>A0A8R7QYL3</accession>
<proteinExistence type="predicted"/>
<feature type="region of interest" description="Disordered" evidence="1">
    <location>
        <begin position="1"/>
        <end position="76"/>
    </location>
</feature>
<evidence type="ECO:0000256" key="1">
    <source>
        <dbReference type="SAM" id="MobiDB-lite"/>
    </source>
</evidence>
<feature type="compositionally biased region" description="Basic and acidic residues" evidence="1">
    <location>
        <begin position="1"/>
        <end position="28"/>
    </location>
</feature>
<reference evidence="2" key="3">
    <citation type="submission" date="2022-06" db="UniProtKB">
        <authorList>
            <consortium name="EnsemblPlants"/>
        </authorList>
    </citation>
    <scope>IDENTIFICATION</scope>
</reference>
<sequence length="116" mass="12706">MIDWKHTQREERGEGSSRSRRREPRERPGGGCGRVGWGKSVGLTHPRQVGRGWTRRWPPWSMRAASRAGSGDQIGQGKLQGAHGVLWSGSLTTGWCCPGSGYHGRALSRVIDAMVA</sequence>
<evidence type="ECO:0000313" key="2">
    <source>
        <dbReference type="EnsemblPlants" id="TuG1812G0700001077.01.T01.cds333358"/>
    </source>
</evidence>
<name>A0A8R7QYL3_TRIUA</name>
<dbReference type="Proteomes" id="UP000015106">
    <property type="component" value="Chromosome 7"/>
</dbReference>
<protein>
    <submittedName>
        <fullName evidence="2">Uncharacterized protein</fullName>
    </submittedName>
</protein>
<keyword evidence="3" id="KW-1185">Reference proteome</keyword>
<reference evidence="3" key="1">
    <citation type="journal article" date="2013" name="Nature">
        <title>Draft genome of the wheat A-genome progenitor Triticum urartu.</title>
        <authorList>
            <person name="Ling H.Q."/>
            <person name="Zhao S."/>
            <person name="Liu D."/>
            <person name="Wang J."/>
            <person name="Sun H."/>
            <person name="Zhang C."/>
            <person name="Fan H."/>
            <person name="Li D."/>
            <person name="Dong L."/>
            <person name="Tao Y."/>
            <person name="Gao C."/>
            <person name="Wu H."/>
            <person name="Li Y."/>
            <person name="Cui Y."/>
            <person name="Guo X."/>
            <person name="Zheng S."/>
            <person name="Wang B."/>
            <person name="Yu K."/>
            <person name="Liang Q."/>
            <person name="Yang W."/>
            <person name="Lou X."/>
            <person name="Chen J."/>
            <person name="Feng M."/>
            <person name="Jian J."/>
            <person name="Zhang X."/>
            <person name="Luo G."/>
            <person name="Jiang Y."/>
            <person name="Liu J."/>
            <person name="Wang Z."/>
            <person name="Sha Y."/>
            <person name="Zhang B."/>
            <person name="Wu H."/>
            <person name="Tang D."/>
            <person name="Shen Q."/>
            <person name="Xue P."/>
            <person name="Zou S."/>
            <person name="Wang X."/>
            <person name="Liu X."/>
            <person name="Wang F."/>
            <person name="Yang Y."/>
            <person name="An X."/>
            <person name="Dong Z."/>
            <person name="Zhang K."/>
            <person name="Zhang X."/>
            <person name="Luo M.C."/>
            <person name="Dvorak J."/>
            <person name="Tong Y."/>
            <person name="Wang J."/>
            <person name="Yang H."/>
            <person name="Li Z."/>
            <person name="Wang D."/>
            <person name="Zhang A."/>
            <person name="Wang J."/>
        </authorList>
    </citation>
    <scope>NUCLEOTIDE SEQUENCE</scope>
    <source>
        <strain evidence="3">cv. G1812</strain>
    </source>
</reference>
<dbReference type="AlphaFoldDB" id="A0A8R7QYL3"/>